<keyword evidence="4" id="KW-1185">Reference proteome</keyword>
<dbReference type="AlphaFoldDB" id="A0A835TUV5"/>
<comment type="caution">
    <text evidence="2">The sequence shown here is derived from an EMBL/GenBank/DDBJ whole genome shotgun (WGS) entry which is preliminary data.</text>
</comment>
<reference evidence="2" key="1">
    <citation type="submission" date="2020-10" db="EMBL/GenBank/DDBJ databases">
        <title>Feather gene expression reveals the developmental basis of iridescence in African starlings.</title>
        <authorList>
            <person name="Rubenstein D.R."/>
        </authorList>
    </citation>
    <scope>NUCLEOTIDE SEQUENCE</scope>
    <source>
        <strain evidence="2">SS15</strain>
        <tissue evidence="2">Liver</tissue>
    </source>
</reference>
<organism evidence="2">
    <name type="scientific">Lamprotornis superbus</name>
    <dbReference type="NCBI Taxonomy" id="245042"/>
    <lineage>
        <taxon>Eukaryota</taxon>
        <taxon>Metazoa</taxon>
        <taxon>Chordata</taxon>
        <taxon>Craniata</taxon>
        <taxon>Vertebrata</taxon>
        <taxon>Euteleostomi</taxon>
        <taxon>Archelosauria</taxon>
        <taxon>Archosauria</taxon>
        <taxon>Dinosauria</taxon>
        <taxon>Saurischia</taxon>
        <taxon>Theropoda</taxon>
        <taxon>Coelurosauria</taxon>
        <taxon>Aves</taxon>
        <taxon>Neognathae</taxon>
        <taxon>Neoaves</taxon>
        <taxon>Telluraves</taxon>
        <taxon>Australaves</taxon>
        <taxon>Passeriformes</taxon>
        <taxon>Sturnidae</taxon>
        <taxon>Lamprotornis</taxon>
    </lineage>
</organism>
<dbReference type="InterPro" id="IPR039945">
    <property type="entry name" value="LY86"/>
</dbReference>
<dbReference type="EMBL" id="JADDUC010000111">
    <property type="protein sequence ID" value="KAG0118473.1"/>
    <property type="molecule type" value="Genomic_DNA"/>
</dbReference>
<dbReference type="PANTHER" id="PTHR20838">
    <property type="entry name" value="LYMPHOCYTE ANTIGEN 86"/>
    <property type="match status" value="1"/>
</dbReference>
<proteinExistence type="predicted"/>
<name>A0A835TUV5_9PASS</name>
<accession>A0A835TUV5</accession>
<reference evidence="3" key="3">
    <citation type="submission" date="2022-01" db="EMBL/GenBank/DDBJ databases">
        <authorList>
            <person name="Rubenstein D.R."/>
        </authorList>
    </citation>
    <scope>NUCLEOTIDE SEQUENCE</scope>
    <source>
        <strain evidence="3">SS15</strain>
        <tissue evidence="3">Liver</tissue>
    </source>
</reference>
<dbReference type="GO" id="GO:0045087">
    <property type="term" value="P:innate immune response"/>
    <property type="evidence" value="ECO:0007669"/>
    <property type="project" value="TreeGrafter"/>
</dbReference>
<dbReference type="PANTHER" id="PTHR20838:SF0">
    <property type="entry name" value="LYMPHOCYTE ANTIGEN 86"/>
    <property type="match status" value="1"/>
</dbReference>
<dbReference type="OrthoDB" id="9889383at2759"/>
<dbReference type="Gene3D" id="2.60.40.770">
    <property type="match status" value="1"/>
</dbReference>
<dbReference type="InterPro" id="IPR003172">
    <property type="entry name" value="ML_dom"/>
</dbReference>
<evidence type="ECO:0000313" key="2">
    <source>
        <dbReference type="EMBL" id="KAG0118473.1"/>
    </source>
</evidence>
<gene>
    <name evidence="3" type="ORF">IHE44_0000665</name>
    <name evidence="2" type="ORF">IHE44_001038</name>
</gene>
<evidence type="ECO:0000313" key="3">
    <source>
        <dbReference type="EMBL" id="KAI1243092.1"/>
    </source>
</evidence>
<feature type="domain" description="MD-2-related lipid-recognition" evidence="1">
    <location>
        <begin position="72"/>
        <end position="185"/>
    </location>
</feature>
<evidence type="ECO:0000259" key="1">
    <source>
        <dbReference type="SMART" id="SM00737"/>
    </source>
</evidence>
<reference evidence="3 4" key="2">
    <citation type="journal article" date="2021" name="J. Hered.">
        <title>Feather Gene Expression Elucidates the Developmental Basis of Plumage Iridescence in African Starlings.</title>
        <authorList>
            <person name="Rubenstein D.R."/>
            <person name="Corvelo A."/>
            <person name="MacManes M.D."/>
            <person name="Maia R."/>
            <person name="Narzisi G."/>
            <person name="Rousaki A."/>
            <person name="Vandenabeele P."/>
            <person name="Shawkey M.D."/>
            <person name="Solomon J."/>
        </authorList>
    </citation>
    <scope>NUCLEOTIDE SEQUENCE [LARGE SCALE GENOMIC DNA]</scope>
    <source>
        <strain evidence="3">SS15</strain>
    </source>
</reference>
<dbReference type="EMBL" id="JADDUC020000001">
    <property type="protein sequence ID" value="KAI1243092.1"/>
    <property type="molecule type" value="Genomic_DNA"/>
</dbReference>
<evidence type="ECO:0000313" key="4">
    <source>
        <dbReference type="Proteomes" id="UP000618051"/>
    </source>
</evidence>
<dbReference type="Proteomes" id="UP000618051">
    <property type="component" value="Unassembled WGS sequence"/>
</dbReference>
<protein>
    <recommendedName>
        <fullName evidence="1">MD-2-related lipid-recognition domain-containing protein</fullName>
    </recommendedName>
</protein>
<dbReference type="GO" id="GO:0031666">
    <property type="term" value="P:positive regulation of lipopolysaccharide-mediated signaling pathway"/>
    <property type="evidence" value="ECO:0007669"/>
    <property type="project" value="TreeGrafter"/>
</dbReference>
<dbReference type="SMART" id="SM00737">
    <property type="entry name" value="ML"/>
    <property type="match status" value="1"/>
</dbReference>
<sequence>MPHCTQFYPTLTSDAIHSNLCLLERLAELLNRVVLMQGYHKCSISTGYTICIAADAIHNLAVCIKEKNLRLSSECASDRRGGKDRNPQQDFALSIDHCSDIATHTFNIRAATVLRHSIEELYVKLDMIINGKTVLTYSETLCGPGHIKLIFCGKKKGEHLYYEGPVTLGIKEIPQPARLNKDTTFTSTPSYSSSVPGKS</sequence>